<dbReference type="AlphaFoldDB" id="A0A9Q6A8X5"/>
<accession>A0A9Q6A8X5</accession>
<dbReference type="Pfam" id="PF16289">
    <property type="entry name" value="PIN_12"/>
    <property type="match status" value="1"/>
</dbReference>
<dbReference type="RefSeq" id="WP_101860487.1">
    <property type="nucleotide sequence ID" value="NZ_PGUV01000007.1"/>
</dbReference>
<evidence type="ECO:0000259" key="1">
    <source>
        <dbReference type="Pfam" id="PF16289"/>
    </source>
</evidence>
<dbReference type="InterPro" id="IPR032557">
    <property type="entry name" value="DUF4935"/>
</dbReference>
<dbReference type="EMBL" id="PGUV01000007">
    <property type="protein sequence ID" value="PLS07644.1"/>
    <property type="molecule type" value="Genomic_DNA"/>
</dbReference>
<evidence type="ECO:0000313" key="3">
    <source>
        <dbReference type="Proteomes" id="UP000234803"/>
    </source>
</evidence>
<proteinExistence type="predicted"/>
<feature type="domain" description="DUF4935" evidence="1">
    <location>
        <begin position="5"/>
        <end position="167"/>
    </location>
</feature>
<comment type="caution">
    <text evidence="2">The sequence shown here is derived from an EMBL/GenBank/DDBJ whole genome shotgun (WGS) entry which is preliminary data.</text>
</comment>
<evidence type="ECO:0000313" key="2">
    <source>
        <dbReference type="EMBL" id="PLS07644.1"/>
    </source>
</evidence>
<dbReference type="Proteomes" id="UP000234803">
    <property type="component" value="Unassembled WGS sequence"/>
</dbReference>
<sequence length="368" mass="43523">MKFNIFMDTQVYEKQGFNFKSNDLSRLSKLVRQTNDVRIFLGEFTEKEVYNRIHKKIEKVKSQVDKVRDIHIIDKNSAFLKKWEEDIESEELRIQSEFKKFVRKNKVEIIPLDKNSLDVILEDYLKIKPPFTQKKPKEFPDAFTLHSVLKWTNNHGEEMIVISGDEDVEKFCELHAQLRYFKTINEATNYILTNTNHGEYMRISDLIEESKDQILSALEKVELRDFFDIRNDSFEHIQVNYIKPLIVHDNLLVLEIDKESEESTSVIFTVLVKFKTGITASVFSDEASAYDFHNEKYFLKFYEKNQYNASFVLPVKMKVKINSFDDKLIQEKFELIEINESNSINFPMPVPDLKDYYKTVGEVILDRA</sequence>
<name>A0A9Q6A8X5_9BACI</name>
<protein>
    <recommendedName>
        <fullName evidence="1">DUF4935 domain-containing protein</fullName>
    </recommendedName>
</protein>
<organism evidence="2 3">
    <name type="scientific">Bacillus halotolerans</name>
    <dbReference type="NCBI Taxonomy" id="260554"/>
    <lineage>
        <taxon>Bacteria</taxon>
        <taxon>Bacillati</taxon>
        <taxon>Bacillota</taxon>
        <taxon>Bacilli</taxon>
        <taxon>Bacillales</taxon>
        <taxon>Bacillaceae</taxon>
        <taxon>Bacillus</taxon>
    </lineage>
</organism>
<reference evidence="2 3" key="1">
    <citation type="submission" date="2017-12" db="EMBL/GenBank/DDBJ databases">
        <title>Comparative Functional Genomics of Dry Heat Resistant strains isolated from the Viking Spacecraft.</title>
        <authorList>
            <person name="Seuylemezian A."/>
            <person name="Cooper K."/>
            <person name="Vaishampayan P."/>
        </authorList>
    </citation>
    <scope>NUCLEOTIDE SEQUENCE [LARGE SCALE GENOMIC DNA]</scope>
    <source>
        <strain evidence="2 3">V48-19</strain>
    </source>
</reference>
<gene>
    <name evidence="2" type="ORF">CUU63_10135</name>
</gene>